<dbReference type="PROSITE" id="PS50035">
    <property type="entry name" value="PLD"/>
    <property type="match status" value="2"/>
</dbReference>
<accession>A0A940YB97</accession>
<dbReference type="SMART" id="SM00155">
    <property type="entry name" value="PLDc"/>
    <property type="match status" value="2"/>
</dbReference>
<keyword evidence="1" id="KW-1003">Cell membrane</keyword>
<keyword evidence="1" id="KW-0443">Lipid metabolism</keyword>
<keyword evidence="1" id="KW-1208">Phospholipid metabolism</keyword>
<sequence length="432" mass="47551">MSRPAAPTGSPHGGGAGTAWYWHAQPVFLGGNEVQLLQGGDALFPAMEAAIARARHEIWLATYIFHHDPSAERMAAALAAAAARGVRVRVVVDGFGSHASLARLQQWLQPQGVALAVFRPLERWWNWLQPGQLRRLHQKLCVVDGEVGFVGGINVIDDRVDLNHGPLDAPRLDFAVEVRGPAVLPIEQASRAVWTRAAFGRDWQGEMLALARSAKPMSGLRRLLRSVRLMPPLPALPQRPDPVQVALVVRDNLRQRRAIERAYIEAIDGARQRVDLISPYFYPGQGFRRALRRAARRGVQVRLLLQGRPDYRLAATAARVLYDELLGQGVQIFEYTPAFLHAKVCVVDDDWATVGSSNIDPLSLLLNLEANLLVRDRAFAATTAAAFEQAVALSQRVTDAPLGRGAFAALRRGLIASLAHWYLRMAGLSGRY</sequence>
<feature type="active site" evidence="1">
    <location>
        <position position="139"/>
    </location>
</feature>
<comment type="similarity">
    <text evidence="1">Belongs to the phospholipase D family. Cardiolipin synthase subfamily. ClsB sub-subfamily.</text>
</comment>
<feature type="active site" evidence="1">
    <location>
        <position position="341"/>
    </location>
</feature>
<dbReference type="GO" id="GO:0008808">
    <property type="term" value="F:cardiolipin synthase activity"/>
    <property type="evidence" value="ECO:0007669"/>
    <property type="project" value="InterPro"/>
</dbReference>
<comment type="caution">
    <text evidence="3">The sequence shown here is derived from an EMBL/GenBank/DDBJ whole genome shotgun (WGS) entry which is preliminary data.</text>
</comment>
<dbReference type="EMBL" id="JAGQDD010000002">
    <property type="protein sequence ID" value="MBQ0929861.1"/>
    <property type="molecule type" value="Genomic_DNA"/>
</dbReference>
<feature type="active site" evidence="1">
    <location>
        <position position="144"/>
    </location>
</feature>
<keyword evidence="1" id="KW-0444">Lipid biosynthesis</keyword>
<feature type="active site" evidence="1">
    <location>
        <position position="137"/>
    </location>
</feature>
<dbReference type="Proteomes" id="UP000676246">
    <property type="component" value="Unassembled WGS sequence"/>
</dbReference>
<dbReference type="InterPro" id="IPR030872">
    <property type="entry name" value="Cardiolipin_synth_ClsB"/>
</dbReference>
<dbReference type="SUPFAM" id="SSF56024">
    <property type="entry name" value="Phospholipase D/nuclease"/>
    <property type="match status" value="2"/>
</dbReference>
<evidence type="ECO:0000313" key="4">
    <source>
        <dbReference type="Proteomes" id="UP000676246"/>
    </source>
</evidence>
<evidence type="ECO:0000256" key="1">
    <source>
        <dbReference type="HAMAP-Rule" id="MF_01917"/>
    </source>
</evidence>
<dbReference type="HAMAP" id="MF_01917">
    <property type="entry name" value="Cardiolipin_synth_ClsB"/>
    <property type="match status" value="1"/>
</dbReference>
<comment type="catalytic activity">
    <reaction evidence="1">
        <text>2 a 1,2-diacyl-sn-glycero-3-phospho-(1'-sn-glycerol) = a cardiolipin + glycerol</text>
        <dbReference type="Rhea" id="RHEA:31451"/>
        <dbReference type="ChEBI" id="CHEBI:17754"/>
        <dbReference type="ChEBI" id="CHEBI:62237"/>
        <dbReference type="ChEBI" id="CHEBI:64716"/>
    </reaction>
</comment>
<dbReference type="AlphaFoldDB" id="A0A940YB97"/>
<reference evidence="3 4" key="1">
    <citation type="submission" date="2021-04" db="EMBL/GenBank/DDBJ databases">
        <title>The genome sequence of Ideonella sp. 3Y2.</title>
        <authorList>
            <person name="Liu Y."/>
        </authorList>
    </citation>
    <scope>NUCLEOTIDE SEQUENCE [LARGE SCALE GENOMIC DNA]</scope>
    <source>
        <strain evidence="3 4">3Y2</strain>
    </source>
</reference>
<feature type="domain" description="PLD phosphodiesterase" evidence="2">
    <location>
        <begin position="336"/>
        <end position="363"/>
    </location>
</feature>
<keyword evidence="1 3" id="KW-0808">Transferase</keyword>
<dbReference type="NCBIfam" id="NF008427">
    <property type="entry name" value="PRK11263.1"/>
    <property type="match status" value="1"/>
</dbReference>
<keyword evidence="1" id="KW-0594">Phospholipid biosynthesis</keyword>
<dbReference type="EC" id="2.7.8.-" evidence="1"/>
<proteinExistence type="inferred from homology"/>
<dbReference type="PANTHER" id="PTHR21248">
    <property type="entry name" value="CARDIOLIPIN SYNTHASE"/>
    <property type="match status" value="1"/>
</dbReference>
<gene>
    <name evidence="1 3" type="primary">clsB</name>
    <name evidence="3" type="ORF">KAK03_05120</name>
</gene>
<dbReference type="InterPro" id="IPR001736">
    <property type="entry name" value="PLipase_D/transphosphatidylase"/>
</dbReference>
<organism evidence="3 4">
    <name type="scientific">Ideonella alba</name>
    <dbReference type="NCBI Taxonomy" id="2824118"/>
    <lineage>
        <taxon>Bacteria</taxon>
        <taxon>Pseudomonadati</taxon>
        <taxon>Pseudomonadota</taxon>
        <taxon>Betaproteobacteria</taxon>
        <taxon>Burkholderiales</taxon>
        <taxon>Sphaerotilaceae</taxon>
        <taxon>Ideonella</taxon>
    </lineage>
</organism>
<keyword evidence="4" id="KW-1185">Reference proteome</keyword>
<dbReference type="GO" id="GO:0032049">
    <property type="term" value="P:cardiolipin biosynthetic process"/>
    <property type="evidence" value="ECO:0007669"/>
    <property type="project" value="InterPro"/>
</dbReference>
<name>A0A940YB97_9BURK</name>
<protein>
    <recommendedName>
        <fullName evidence="1">Cardiolipin synthase B</fullName>
        <shortName evidence="1">CL synthase</shortName>
        <ecNumber evidence="1">2.7.8.-</ecNumber>
    </recommendedName>
</protein>
<evidence type="ECO:0000259" key="2">
    <source>
        <dbReference type="PROSITE" id="PS50035"/>
    </source>
</evidence>
<dbReference type="Gene3D" id="3.30.870.10">
    <property type="entry name" value="Endonuclease Chain A"/>
    <property type="match status" value="2"/>
</dbReference>
<dbReference type="GO" id="GO:0005886">
    <property type="term" value="C:plasma membrane"/>
    <property type="evidence" value="ECO:0007669"/>
    <property type="project" value="UniProtKB-SubCell"/>
</dbReference>
<keyword evidence="1" id="KW-0472">Membrane</keyword>
<feature type="domain" description="PLD phosphodiesterase" evidence="2">
    <location>
        <begin position="132"/>
        <end position="159"/>
    </location>
</feature>
<feature type="active site" evidence="1">
    <location>
        <position position="343"/>
    </location>
</feature>
<comment type="function">
    <text evidence="1">Catalyzes the phosphatidyl group transfer from one phosphatidylglycerol molecule to another to form cardiolipin (CL) (diphosphatidylglycerol) and glycerol.</text>
</comment>
<comment type="subcellular location">
    <subcellularLocation>
        <location evidence="1">Cell membrane</location>
        <topology evidence="1">Peripheral membrane protein</topology>
    </subcellularLocation>
</comment>
<evidence type="ECO:0000313" key="3">
    <source>
        <dbReference type="EMBL" id="MBQ0929861.1"/>
    </source>
</evidence>
<dbReference type="InterPro" id="IPR025202">
    <property type="entry name" value="PLD-like_dom"/>
</dbReference>
<feature type="active site" evidence="1">
    <location>
        <position position="348"/>
    </location>
</feature>
<dbReference type="PANTHER" id="PTHR21248:SF22">
    <property type="entry name" value="PHOSPHOLIPASE D"/>
    <property type="match status" value="1"/>
</dbReference>
<dbReference type="Pfam" id="PF13091">
    <property type="entry name" value="PLDc_2"/>
    <property type="match status" value="2"/>
</dbReference>